<dbReference type="PROSITE" id="PS50975">
    <property type="entry name" value="ATP_GRASP"/>
    <property type="match status" value="1"/>
</dbReference>
<dbReference type="RefSeq" id="WP_106583611.1">
    <property type="nucleotide sequence ID" value="NZ_PYGA01000010.1"/>
</dbReference>
<gene>
    <name evidence="6" type="ORF">CLV63_1102</name>
</gene>
<name>A0A2P8DHL5_9ACTN</name>
<dbReference type="OrthoDB" id="8441067at2"/>
<dbReference type="SUPFAM" id="SSF56059">
    <property type="entry name" value="Glutathione synthetase ATP-binding domain-like"/>
    <property type="match status" value="1"/>
</dbReference>
<accession>A0A2P8DHL5</accession>
<evidence type="ECO:0000256" key="1">
    <source>
        <dbReference type="ARBA" id="ARBA00022598"/>
    </source>
</evidence>
<evidence type="ECO:0000256" key="4">
    <source>
        <dbReference type="PROSITE-ProRule" id="PRU00409"/>
    </source>
</evidence>
<evidence type="ECO:0000256" key="3">
    <source>
        <dbReference type="ARBA" id="ARBA00022840"/>
    </source>
</evidence>
<dbReference type="InterPro" id="IPR011761">
    <property type="entry name" value="ATP-grasp"/>
</dbReference>
<comment type="caution">
    <text evidence="6">The sequence shown here is derived from an EMBL/GenBank/DDBJ whole genome shotgun (WGS) entry which is preliminary data.</text>
</comment>
<dbReference type="PANTHER" id="PTHR43585:SF2">
    <property type="entry name" value="ATP-GRASP ENZYME FSQD"/>
    <property type="match status" value="1"/>
</dbReference>
<dbReference type="InterPro" id="IPR052032">
    <property type="entry name" value="ATP-dep_AA_Ligase"/>
</dbReference>
<keyword evidence="7" id="KW-1185">Reference proteome</keyword>
<dbReference type="PANTHER" id="PTHR43585">
    <property type="entry name" value="FUMIPYRROLE BIOSYNTHESIS PROTEIN C"/>
    <property type="match status" value="1"/>
</dbReference>
<evidence type="ECO:0000313" key="7">
    <source>
        <dbReference type="Proteomes" id="UP000240542"/>
    </source>
</evidence>
<dbReference type="GO" id="GO:0046872">
    <property type="term" value="F:metal ion binding"/>
    <property type="evidence" value="ECO:0007669"/>
    <property type="project" value="InterPro"/>
</dbReference>
<keyword evidence="3 4" id="KW-0067">ATP-binding</keyword>
<evidence type="ECO:0000256" key="2">
    <source>
        <dbReference type="ARBA" id="ARBA00022741"/>
    </source>
</evidence>
<keyword evidence="1" id="KW-0436">Ligase</keyword>
<evidence type="ECO:0000313" key="6">
    <source>
        <dbReference type="EMBL" id="PSK96706.1"/>
    </source>
</evidence>
<feature type="domain" description="ATP-grasp" evidence="5">
    <location>
        <begin position="106"/>
        <end position="319"/>
    </location>
</feature>
<keyword evidence="2 4" id="KW-0547">Nucleotide-binding</keyword>
<dbReference type="Gene3D" id="3.30.470.20">
    <property type="entry name" value="ATP-grasp fold, B domain"/>
    <property type="match status" value="1"/>
</dbReference>
<reference evidence="6 7" key="1">
    <citation type="submission" date="2018-03" db="EMBL/GenBank/DDBJ databases">
        <title>Genomic Encyclopedia of Archaeal and Bacterial Type Strains, Phase II (KMG-II): from individual species to whole genera.</title>
        <authorList>
            <person name="Goeker M."/>
        </authorList>
    </citation>
    <scope>NUCLEOTIDE SEQUENCE [LARGE SCALE GENOMIC DNA]</scope>
    <source>
        <strain evidence="6 7">DSM 45312</strain>
    </source>
</reference>
<protein>
    <submittedName>
        <fullName evidence="6">ATP-grasp domain-containing protein</fullName>
    </submittedName>
</protein>
<dbReference type="Proteomes" id="UP000240542">
    <property type="component" value="Unassembled WGS sequence"/>
</dbReference>
<dbReference type="EMBL" id="PYGA01000010">
    <property type="protein sequence ID" value="PSK96706.1"/>
    <property type="molecule type" value="Genomic_DNA"/>
</dbReference>
<organism evidence="6 7">
    <name type="scientific">Murinocardiopsis flavida</name>
    <dbReference type="NCBI Taxonomy" id="645275"/>
    <lineage>
        <taxon>Bacteria</taxon>
        <taxon>Bacillati</taxon>
        <taxon>Actinomycetota</taxon>
        <taxon>Actinomycetes</taxon>
        <taxon>Streptosporangiales</taxon>
        <taxon>Nocardiopsidaceae</taxon>
        <taxon>Murinocardiopsis</taxon>
    </lineage>
</organism>
<dbReference type="GO" id="GO:0016874">
    <property type="term" value="F:ligase activity"/>
    <property type="evidence" value="ECO:0007669"/>
    <property type="project" value="UniProtKB-KW"/>
</dbReference>
<evidence type="ECO:0000259" key="5">
    <source>
        <dbReference type="PROSITE" id="PS50975"/>
    </source>
</evidence>
<dbReference type="GO" id="GO:0005524">
    <property type="term" value="F:ATP binding"/>
    <property type="evidence" value="ECO:0007669"/>
    <property type="project" value="UniProtKB-UniRule"/>
</dbReference>
<dbReference type="AlphaFoldDB" id="A0A2P8DHL5"/>
<dbReference type="Pfam" id="PF13535">
    <property type="entry name" value="ATP-grasp_4"/>
    <property type="match status" value="1"/>
</dbReference>
<sequence length="429" mass="47918">MSENVFILGLDEHNRETLESIPHLRDYRFHPLLDVQDMQDRAELDMTALLDRARAQLDAFPGSVDAIIGYWDFPVSSMVPILCAERGLPAAPLESVVACEHKYWSRLAQQEVIDEYPRFAEVDFDTTAKPPGLSYPLWLKPVKAFSSELAFRVTDDAGFRDALARIKDGAGRIGEPFEFVMDRVALPDRVAAAGGTACLAEEEAKGDQVTLEGYVHAGEVYVYGVIDAECYPDTSSFLRYRYPTRQPADVVERLTGITRRVIKRLGLNWVTFNVEFFVDAERGTVVLLEINPRHSQSHAKLFEYVEGLPNHECVVRLALGREPELMQSKGAYQVAAKWFLRRFEDGVVRRAPSADDVARLEEAVPGSTVKLIAGQGDRLSDLPAQDSYSYELAQIFVGADDEAGLTEKYRTCAESLDFEIADTEEAVGP</sequence>
<proteinExistence type="predicted"/>